<keyword evidence="6" id="KW-1185">Reference proteome</keyword>
<dbReference type="Gene3D" id="1.20.120.580">
    <property type="entry name" value="bsu32300-like"/>
    <property type="match status" value="1"/>
</dbReference>
<accession>A0A6N8FRF1</accession>
<evidence type="ECO:0000256" key="4">
    <source>
        <dbReference type="ARBA" id="ARBA00024207"/>
    </source>
</evidence>
<comment type="similarity">
    <text evidence="4">Belongs to the HepT RNase toxin family.</text>
</comment>
<keyword evidence="1" id="KW-1277">Toxin-antitoxin system</keyword>
<sequence length="44" mass="5236">MRNILVYQYKEIDSRIVFTAIQKALTQYPHYIQQITAYLDSLEG</sequence>
<dbReference type="GO" id="GO:0016787">
    <property type="term" value="F:hydrolase activity"/>
    <property type="evidence" value="ECO:0007669"/>
    <property type="project" value="UniProtKB-KW"/>
</dbReference>
<evidence type="ECO:0000313" key="6">
    <source>
        <dbReference type="Proteomes" id="UP000441797"/>
    </source>
</evidence>
<gene>
    <name evidence="5" type="ORF">BWI75_02950</name>
</gene>
<dbReference type="Proteomes" id="UP000441797">
    <property type="component" value="Unassembled WGS sequence"/>
</dbReference>
<proteinExistence type="inferred from homology"/>
<name>A0A6N8FRF1_9CHRO</name>
<evidence type="ECO:0008006" key="7">
    <source>
        <dbReference type="Google" id="ProtNLM"/>
    </source>
</evidence>
<keyword evidence="2" id="KW-0540">Nuclease</keyword>
<evidence type="ECO:0000256" key="2">
    <source>
        <dbReference type="ARBA" id="ARBA00022722"/>
    </source>
</evidence>
<dbReference type="InterPro" id="IPR037038">
    <property type="entry name" value="HepT-like_sf"/>
</dbReference>
<dbReference type="GO" id="GO:0004540">
    <property type="term" value="F:RNA nuclease activity"/>
    <property type="evidence" value="ECO:0007669"/>
    <property type="project" value="InterPro"/>
</dbReference>
<dbReference type="OrthoDB" id="9796612at2"/>
<dbReference type="Pfam" id="PF01934">
    <property type="entry name" value="HepT-like"/>
    <property type="match status" value="1"/>
</dbReference>
<protein>
    <recommendedName>
        <fullName evidence="7">DUF86 domain-containing protein</fullName>
    </recommendedName>
</protein>
<keyword evidence="3" id="KW-0378">Hydrolase</keyword>
<reference evidence="5 6" key="1">
    <citation type="journal article" date="2019" name="Front. Microbiol.">
        <title>Genomic Features for Desiccation Tolerance and Sugar Biosynthesis in the Extremophile Gloeocapsopsis sp. UTEX B3054.</title>
        <authorList>
            <person name="Urrejola C."/>
            <person name="Alcorta J."/>
            <person name="Salas L."/>
            <person name="Vasquez M."/>
            <person name="Polz M.F."/>
            <person name="Vicuna R."/>
            <person name="Diez B."/>
        </authorList>
    </citation>
    <scope>NUCLEOTIDE SEQUENCE [LARGE SCALE GENOMIC DNA]</scope>
    <source>
        <strain evidence="5 6">1H9</strain>
    </source>
</reference>
<organism evidence="5 6">
    <name type="scientific">Gloeocapsopsis dulcis AAB1 = 1H9</name>
    <dbReference type="NCBI Taxonomy" id="1433147"/>
    <lineage>
        <taxon>Bacteria</taxon>
        <taxon>Bacillati</taxon>
        <taxon>Cyanobacteriota</taxon>
        <taxon>Cyanophyceae</taxon>
        <taxon>Oscillatoriophycideae</taxon>
        <taxon>Chroococcales</taxon>
        <taxon>Chroococcaceae</taxon>
        <taxon>Gloeocapsopsis</taxon>
        <taxon>Gloeocapsopsis dulcis</taxon>
    </lineage>
</organism>
<dbReference type="InterPro" id="IPR008201">
    <property type="entry name" value="HepT-like"/>
</dbReference>
<dbReference type="EMBL" id="NAPY01000003">
    <property type="protein sequence ID" value="MUL35344.1"/>
    <property type="molecule type" value="Genomic_DNA"/>
</dbReference>
<evidence type="ECO:0000313" key="5">
    <source>
        <dbReference type="EMBL" id="MUL35344.1"/>
    </source>
</evidence>
<dbReference type="GO" id="GO:0110001">
    <property type="term" value="C:toxin-antitoxin complex"/>
    <property type="evidence" value="ECO:0007669"/>
    <property type="project" value="InterPro"/>
</dbReference>
<dbReference type="AlphaFoldDB" id="A0A6N8FRF1"/>
<comment type="caution">
    <text evidence="5">The sequence shown here is derived from an EMBL/GenBank/DDBJ whole genome shotgun (WGS) entry which is preliminary data.</text>
</comment>
<evidence type="ECO:0000256" key="1">
    <source>
        <dbReference type="ARBA" id="ARBA00022649"/>
    </source>
</evidence>
<evidence type="ECO:0000256" key="3">
    <source>
        <dbReference type="ARBA" id="ARBA00022801"/>
    </source>
</evidence>